<dbReference type="STRING" id="1176587.A8C56_02650"/>
<dbReference type="SUPFAM" id="SSF53335">
    <property type="entry name" value="S-adenosyl-L-methionine-dependent methyltransferases"/>
    <property type="match status" value="1"/>
</dbReference>
<dbReference type="InterPro" id="IPR029063">
    <property type="entry name" value="SAM-dependent_MTases_sf"/>
</dbReference>
<accession>A0A1A9IAF5</accession>
<dbReference type="Gene3D" id="3.40.50.12710">
    <property type="match status" value="1"/>
</dbReference>
<dbReference type="GO" id="GO:0032259">
    <property type="term" value="P:methylation"/>
    <property type="evidence" value="ECO:0007669"/>
    <property type="project" value="UniProtKB-KW"/>
</dbReference>
<protein>
    <recommendedName>
        <fullName evidence="5">SAM-dependent methyltransferase</fullName>
    </recommendedName>
</protein>
<dbReference type="Proteomes" id="UP000077667">
    <property type="component" value="Chromosome"/>
</dbReference>
<dbReference type="PANTHER" id="PTHR12049">
    <property type="entry name" value="PROTEIN ARGININE METHYLTRANSFERASE NDUFAF7, MITOCHONDRIAL"/>
    <property type="match status" value="1"/>
</dbReference>
<dbReference type="KEGG" id="nia:A8C56_02650"/>
<gene>
    <name evidence="3" type="ORF">A8C56_02650</name>
</gene>
<evidence type="ECO:0000313" key="4">
    <source>
        <dbReference type="Proteomes" id="UP000077667"/>
    </source>
</evidence>
<reference evidence="3 4" key="1">
    <citation type="submission" date="2016-05" db="EMBL/GenBank/DDBJ databases">
        <title>Niabella ginsenosidivorans BS26 whole genome sequencing.</title>
        <authorList>
            <person name="Im W.T."/>
            <person name="Siddiqi M.Z."/>
        </authorList>
    </citation>
    <scope>NUCLEOTIDE SEQUENCE [LARGE SCALE GENOMIC DNA]</scope>
    <source>
        <strain evidence="3 4">BS26</strain>
    </source>
</reference>
<dbReference type="Pfam" id="PF02636">
    <property type="entry name" value="Methyltransf_28"/>
    <property type="match status" value="1"/>
</dbReference>
<dbReference type="AlphaFoldDB" id="A0A1A9IAF5"/>
<keyword evidence="1" id="KW-0489">Methyltransferase</keyword>
<evidence type="ECO:0008006" key="5">
    <source>
        <dbReference type="Google" id="ProtNLM"/>
    </source>
</evidence>
<sequence length="379" mass="43334">MELSEIIVQKIREAGPVSFKKYMELCLYHPDLGYYMVPEHPTRPAGDYYTCASLTPVFGIAIGRQLEEMWNCLNRSVFTIVEVGGGPGLLCKAILSYLRRNKPMYDRLRYYIVEKNAHTSCGPEEDFDQKVTCFNSLKECPAIEGCILSNELLDNFPVHQVVMQDELKEVFVDYRDGFVEILQPAGKELRNYFSELNVTLPENFRTEVNLAANSWMRDVADVLNKGYILTIDYGYLSSELYQPSKSRGTLLSYYKHSVSEDYFSHIGRQDITSHINFSALIHWGNKYGFRNCGFTLQCYFLLSLGIRDIINEMLSANKNVVGASAKAAQLYHTLLMDMGSRMKVLIQEKGGCCKNLSGLKILYRENRRPFTESDRACCK</sequence>
<dbReference type="InterPro" id="IPR003788">
    <property type="entry name" value="NDUFAF7"/>
</dbReference>
<name>A0A1A9IAF5_9BACT</name>
<organism evidence="3 4">
    <name type="scientific">Niabella ginsenosidivorans</name>
    <dbReference type="NCBI Taxonomy" id="1176587"/>
    <lineage>
        <taxon>Bacteria</taxon>
        <taxon>Pseudomonadati</taxon>
        <taxon>Bacteroidota</taxon>
        <taxon>Chitinophagia</taxon>
        <taxon>Chitinophagales</taxon>
        <taxon>Chitinophagaceae</taxon>
        <taxon>Niabella</taxon>
    </lineage>
</organism>
<dbReference type="EMBL" id="CP015772">
    <property type="protein sequence ID" value="ANH83661.1"/>
    <property type="molecule type" value="Genomic_DNA"/>
</dbReference>
<dbReference type="RefSeq" id="WP_067761517.1">
    <property type="nucleotide sequence ID" value="NZ_CP015772.1"/>
</dbReference>
<dbReference type="PANTHER" id="PTHR12049:SF7">
    <property type="entry name" value="PROTEIN ARGININE METHYLTRANSFERASE NDUFAF7, MITOCHONDRIAL"/>
    <property type="match status" value="1"/>
</dbReference>
<evidence type="ECO:0000313" key="3">
    <source>
        <dbReference type="EMBL" id="ANH83661.1"/>
    </source>
</evidence>
<dbReference type="InterPro" id="IPR038375">
    <property type="entry name" value="NDUFAF7_sf"/>
</dbReference>
<evidence type="ECO:0000256" key="1">
    <source>
        <dbReference type="ARBA" id="ARBA00022603"/>
    </source>
</evidence>
<proteinExistence type="predicted"/>
<evidence type="ECO:0000256" key="2">
    <source>
        <dbReference type="ARBA" id="ARBA00022679"/>
    </source>
</evidence>
<keyword evidence="4" id="KW-1185">Reference proteome</keyword>
<dbReference type="OrthoDB" id="9794208at2"/>
<dbReference type="GO" id="GO:0035243">
    <property type="term" value="F:protein-arginine omega-N symmetric methyltransferase activity"/>
    <property type="evidence" value="ECO:0007669"/>
    <property type="project" value="TreeGrafter"/>
</dbReference>
<keyword evidence="2" id="KW-0808">Transferase</keyword>